<evidence type="ECO:0000256" key="1">
    <source>
        <dbReference type="ARBA" id="ARBA00003088"/>
    </source>
</evidence>
<dbReference type="PANTHER" id="PTHR38007:SF1">
    <property type="entry name" value="CRISPR SYSTEM CMS PROTEIN CSM5"/>
    <property type="match status" value="1"/>
</dbReference>
<comment type="similarity">
    <text evidence="2">Belongs to the CRISPR-associated Csm5 family.</text>
</comment>
<name>A0A510JT34_9FUSO</name>
<dbReference type="NCBIfam" id="TIGR01899">
    <property type="entry name" value="cas_TM1807_csm5"/>
    <property type="match status" value="1"/>
</dbReference>
<evidence type="ECO:0000313" key="8">
    <source>
        <dbReference type="EMBL" id="BBM40753.1"/>
    </source>
</evidence>
<dbReference type="GO" id="GO:0051607">
    <property type="term" value="P:defense response to virus"/>
    <property type="evidence" value="ECO:0007669"/>
    <property type="project" value="UniProtKB-KW"/>
</dbReference>
<organism evidence="8 9">
    <name type="scientific">Leptotrichia shahii</name>
    <dbReference type="NCBI Taxonomy" id="157691"/>
    <lineage>
        <taxon>Bacteria</taxon>
        <taxon>Fusobacteriati</taxon>
        <taxon>Fusobacteriota</taxon>
        <taxon>Fusobacteriia</taxon>
        <taxon>Fusobacteriales</taxon>
        <taxon>Leptotrichiaceae</taxon>
        <taxon>Leptotrichia</taxon>
    </lineage>
</organism>
<accession>A0A510JT34</accession>
<evidence type="ECO:0000256" key="5">
    <source>
        <dbReference type="ARBA" id="ARBA00023118"/>
    </source>
</evidence>
<gene>
    <name evidence="8" type="ORF">JCM16776_0973</name>
</gene>
<dbReference type="EMBL" id="AP019827">
    <property type="protein sequence ID" value="BBM40753.1"/>
    <property type="molecule type" value="Genomic_DNA"/>
</dbReference>
<sequence length="372" mass="44142">MNVAKKYNVKLLPLTDIHIGSGKDIEAYEYTVKAEYMYRIDMSEVFDKMSDSEKENFYKILKKNNLFNIRSWIHDNYREEWGYIYKEKVSSDFEKYYKEKLDDRSQENSQLSIFEFIGYNDKKYIPGSSIKGALRTAFIYSYFLENEKKYKVEKKKNEAQIMEANILNAKRIDKNQNITGLEPKKDPFKTVKIFDTEEIELEKFSVNVLQIKEGNLFCEVLSGIYNEIDKLEKENFGNEIDFEQGINFNIVSTEYSLKENLKMGYKKSFGMKELIDSLDDKVENIINFETEKKREKDSYNIKGFYEFLKKIFDTFKNRDNNISLIRIGKYTGFNNKTINLVTEKPDEKSRTIFDENNYPMGWALIKVEEVNI</sequence>
<evidence type="ECO:0000256" key="6">
    <source>
        <dbReference type="ARBA" id="ARBA00031720"/>
    </source>
</evidence>
<evidence type="ECO:0000259" key="7">
    <source>
        <dbReference type="Pfam" id="PF03787"/>
    </source>
</evidence>
<dbReference type="PANTHER" id="PTHR38007">
    <property type="entry name" value="CRISPR SYSTEM CMS PROTEIN CSM5"/>
    <property type="match status" value="1"/>
</dbReference>
<dbReference type="GO" id="GO:0003723">
    <property type="term" value="F:RNA binding"/>
    <property type="evidence" value="ECO:0007669"/>
    <property type="project" value="UniProtKB-KW"/>
</dbReference>
<evidence type="ECO:0000256" key="2">
    <source>
        <dbReference type="ARBA" id="ARBA00006680"/>
    </source>
</evidence>
<keyword evidence="5" id="KW-0051">Antiviral defense</keyword>
<evidence type="ECO:0000256" key="4">
    <source>
        <dbReference type="ARBA" id="ARBA00022884"/>
    </source>
</evidence>
<dbReference type="Proteomes" id="UP000322617">
    <property type="component" value="Chromosome"/>
</dbReference>
<proteinExistence type="inferred from homology"/>
<evidence type="ECO:0000313" key="9">
    <source>
        <dbReference type="Proteomes" id="UP000322617"/>
    </source>
</evidence>
<dbReference type="Pfam" id="PF03787">
    <property type="entry name" value="RAMPs"/>
    <property type="match status" value="1"/>
</dbReference>
<dbReference type="InterPro" id="IPR005537">
    <property type="entry name" value="RAMP_III_fam"/>
</dbReference>
<dbReference type="KEGG" id="lsz:JCM16776_0973"/>
<feature type="domain" description="CRISPR type III-associated protein" evidence="7">
    <location>
        <begin position="14"/>
        <end position="307"/>
    </location>
</feature>
<protein>
    <recommendedName>
        <fullName evidence="3">CRISPR system Cms protein Csm5</fullName>
    </recommendedName>
    <alternativeName>
        <fullName evidence="6">CRISPR type III A-associated protein Csm5</fullName>
    </alternativeName>
</protein>
<dbReference type="RefSeq" id="WP_018450056.1">
    <property type="nucleotide sequence ID" value="NZ_AP019827.1"/>
</dbReference>
<keyword evidence="9" id="KW-1185">Reference proteome</keyword>
<dbReference type="STRING" id="1122172.GCA_000373045_00434"/>
<reference evidence="8 9" key="1">
    <citation type="submission" date="2019-07" db="EMBL/GenBank/DDBJ databases">
        <title>Complete Genome Sequence of Leptotrichia shahii Strain JCM 16776.</title>
        <authorList>
            <person name="Watanabe S."/>
            <person name="Cui L."/>
        </authorList>
    </citation>
    <scope>NUCLEOTIDE SEQUENCE [LARGE SCALE GENOMIC DNA]</scope>
    <source>
        <strain evidence="8 9">JCM16776</strain>
    </source>
</reference>
<dbReference type="InterPro" id="IPR010173">
    <property type="entry name" value="CRISPR-assoc_Csm5"/>
</dbReference>
<dbReference type="AlphaFoldDB" id="A0A510JT34"/>
<evidence type="ECO:0000256" key="3">
    <source>
        <dbReference type="ARBA" id="ARBA00016113"/>
    </source>
</evidence>
<dbReference type="OrthoDB" id="24360at2"/>
<keyword evidence="4" id="KW-0694">RNA-binding</keyword>
<comment type="function">
    <text evidence="1">This subunit might be involved in maturation of a crRNA intermediate to its mature form.</text>
</comment>